<organism evidence="15 16">
    <name type="scientific">Halalkalibacter wakoensis JCM 9140</name>
    <dbReference type="NCBI Taxonomy" id="1236970"/>
    <lineage>
        <taxon>Bacteria</taxon>
        <taxon>Bacillati</taxon>
        <taxon>Bacillota</taxon>
        <taxon>Bacilli</taxon>
        <taxon>Bacillales</taxon>
        <taxon>Bacillaceae</taxon>
        <taxon>Halalkalibacter</taxon>
    </lineage>
</organism>
<dbReference type="InterPro" id="IPR036097">
    <property type="entry name" value="HisK_dim/P_sf"/>
</dbReference>
<evidence type="ECO:0000259" key="12">
    <source>
        <dbReference type="PROSITE" id="PS50109"/>
    </source>
</evidence>
<dbReference type="InterPro" id="IPR003661">
    <property type="entry name" value="HisK_dim/P_dom"/>
</dbReference>
<feature type="transmembrane region" description="Helical" evidence="11">
    <location>
        <begin position="236"/>
        <end position="259"/>
    </location>
</feature>
<dbReference type="GO" id="GO:0000155">
    <property type="term" value="F:phosphorelay sensor kinase activity"/>
    <property type="evidence" value="ECO:0007669"/>
    <property type="project" value="InterPro"/>
</dbReference>
<keyword evidence="3" id="KW-0597">Phosphoprotein</keyword>
<dbReference type="InterPro" id="IPR000700">
    <property type="entry name" value="PAS-assoc_C"/>
</dbReference>
<dbReference type="InterPro" id="IPR005467">
    <property type="entry name" value="His_kinase_dom"/>
</dbReference>
<feature type="transmembrane region" description="Helical" evidence="11">
    <location>
        <begin position="41"/>
        <end position="65"/>
    </location>
</feature>
<dbReference type="EMBL" id="BAUT01000017">
    <property type="protein sequence ID" value="GAE26073.1"/>
    <property type="molecule type" value="Genomic_DNA"/>
</dbReference>
<reference evidence="15" key="1">
    <citation type="journal article" date="2014" name="Genome Announc.">
        <title>Draft Genome Sequences of Three Alkaliphilic Bacillus Strains, Bacillus wakoensis JCM 9140T, Bacillus akibai JCM 9157T, and Bacillus hemicellulosilyticus JCM 9152T.</title>
        <authorList>
            <person name="Yuki M."/>
            <person name="Oshima K."/>
            <person name="Suda W."/>
            <person name="Oshida Y."/>
            <person name="Kitamura K."/>
            <person name="Iida T."/>
            <person name="Hattori M."/>
            <person name="Ohkuma M."/>
        </authorList>
    </citation>
    <scope>NUCLEOTIDE SEQUENCE [LARGE SCALE GENOMIC DNA]</scope>
    <source>
        <strain evidence="15">JCM 9140</strain>
    </source>
</reference>
<evidence type="ECO:0000259" key="13">
    <source>
        <dbReference type="PROSITE" id="PS50112"/>
    </source>
</evidence>
<keyword evidence="4" id="KW-0808">Transferase</keyword>
<dbReference type="GO" id="GO:0030435">
    <property type="term" value="P:sporulation resulting in formation of a cellular spore"/>
    <property type="evidence" value="ECO:0007669"/>
    <property type="project" value="UniProtKB-KW"/>
</dbReference>
<dbReference type="Gene3D" id="3.30.450.20">
    <property type="entry name" value="PAS domain"/>
    <property type="match status" value="2"/>
</dbReference>
<dbReference type="SUPFAM" id="SSF47384">
    <property type="entry name" value="Homodimeric domain of signal transducing histidine kinase"/>
    <property type="match status" value="1"/>
</dbReference>
<dbReference type="Pfam" id="PF13426">
    <property type="entry name" value="PAS_9"/>
    <property type="match status" value="2"/>
</dbReference>
<dbReference type="PROSITE" id="PS50109">
    <property type="entry name" value="HIS_KIN"/>
    <property type="match status" value="1"/>
</dbReference>
<dbReference type="SUPFAM" id="SSF55874">
    <property type="entry name" value="ATPase domain of HSP90 chaperone/DNA topoisomerase II/histidine kinase"/>
    <property type="match status" value="1"/>
</dbReference>
<evidence type="ECO:0000313" key="15">
    <source>
        <dbReference type="EMBL" id="GAE26073.1"/>
    </source>
</evidence>
<keyword evidence="11" id="KW-0812">Transmembrane</keyword>
<dbReference type="InterPro" id="IPR000014">
    <property type="entry name" value="PAS"/>
</dbReference>
<evidence type="ECO:0000313" key="16">
    <source>
        <dbReference type="Proteomes" id="UP000018890"/>
    </source>
</evidence>
<dbReference type="CDD" id="cd00082">
    <property type="entry name" value="HisKA"/>
    <property type="match status" value="1"/>
</dbReference>
<feature type="domain" description="PAC" evidence="14">
    <location>
        <begin position="348"/>
        <end position="401"/>
    </location>
</feature>
<dbReference type="PANTHER" id="PTHR43065">
    <property type="entry name" value="SENSOR HISTIDINE KINASE"/>
    <property type="match status" value="1"/>
</dbReference>
<evidence type="ECO:0000256" key="1">
    <source>
        <dbReference type="ARBA" id="ARBA00000085"/>
    </source>
</evidence>
<dbReference type="PROSITE" id="PS50112">
    <property type="entry name" value="PAS"/>
    <property type="match status" value="1"/>
</dbReference>
<sequence length="749" mass="86382">MQFEKSERNSILLVAVGIFLFLLVFFQGIETNLYHLADHLFVHTVFELISIGISFSIFLYGWLTFPYSKSRLLLLVSLAFLVVAILDIFHTFSYPGMPFAIADHLQTTAWFWLAARLTEALVLILGILFLRLHSPVKNGRETFIWVLATFVISICFPYLILQFIDQLPLLLTDVGPTPLKNGIEYFIAFLHVIAILTIWKEYKKTRTLFHLNLLRACYFLILCGLTLTVFSTVYDFTVIVGHVFKVCGYFFIMKAFYYANIKVPFESKKRTEEKLHEVEHELDLLFDHTEDAILVCNLSTRKVVRTNPAFKKMFGYTNDDMLEIGELIPLKRKDEFSYVYKELRAGRSVVNFKTIRQRKDLTMIDVSMTISPMKDKDHEFLCSVIMRDISEQQRADRELQKARRELQETLEQYQGVIFKFKKEEEQFLYSLIDGKLFRKDGRIPELVVGRSVQEFHPISTSDFDKEMFDVQNKKAWDGEGVEFQFEDGENSVFHVTLKPIKQEDQVIEVIGNVVDITKLIRTEELLRKSEKLSVVGELAAGFAHEIRNPLTTIKGFLQLIELEDNGSNIPYVTIMQNEIVRLEMITNEFMVVAKPQVSSYQMEDIQSVTEDVIHFLNPQALLQSIEMKTFIQENIPSLYCDKHQLQQVLINIYKNAMEAMNKAGTITTDLSIVEDCVRISITDQGCGIPENLISKLGEPFYTLKEKGTGLGLMVSKKIIESHQGTLHIKSETNVGTTMTIELPLTFERY</sequence>
<evidence type="ECO:0000259" key="14">
    <source>
        <dbReference type="PROSITE" id="PS50113"/>
    </source>
</evidence>
<dbReference type="SMART" id="SM00091">
    <property type="entry name" value="PAS"/>
    <property type="match status" value="1"/>
</dbReference>
<dbReference type="Gene3D" id="1.10.287.130">
    <property type="match status" value="1"/>
</dbReference>
<keyword evidence="10" id="KW-0175">Coiled coil</keyword>
<dbReference type="Pfam" id="PF17159">
    <property type="entry name" value="MASE3"/>
    <property type="match status" value="1"/>
</dbReference>
<feature type="transmembrane region" description="Helical" evidence="11">
    <location>
        <begin position="72"/>
        <end position="89"/>
    </location>
</feature>
<dbReference type="RefSeq" id="WP_162232190.1">
    <property type="nucleotide sequence ID" value="NZ_BAUT01000017.1"/>
</dbReference>
<dbReference type="SMART" id="SM00387">
    <property type="entry name" value="HATPase_c"/>
    <property type="match status" value="1"/>
</dbReference>
<dbReference type="PRINTS" id="PR00344">
    <property type="entry name" value="BCTRLSENSOR"/>
</dbReference>
<evidence type="ECO:0000256" key="5">
    <source>
        <dbReference type="ARBA" id="ARBA00022741"/>
    </source>
</evidence>
<feature type="domain" description="PAC" evidence="14">
    <location>
        <begin position="479"/>
        <end position="528"/>
    </location>
</feature>
<feature type="coiled-coil region" evidence="10">
    <location>
        <begin position="385"/>
        <end position="423"/>
    </location>
</feature>
<dbReference type="Gene3D" id="3.30.565.10">
    <property type="entry name" value="Histidine kinase-like ATPase, C-terminal domain"/>
    <property type="match status" value="1"/>
</dbReference>
<feature type="transmembrane region" description="Helical" evidence="11">
    <location>
        <begin position="183"/>
        <end position="199"/>
    </location>
</feature>
<dbReference type="InterPro" id="IPR033425">
    <property type="entry name" value="MASE3"/>
</dbReference>
<evidence type="ECO:0000256" key="7">
    <source>
        <dbReference type="ARBA" id="ARBA00022840"/>
    </source>
</evidence>
<dbReference type="STRING" id="1236970.JCM9140_2101"/>
<comment type="caution">
    <text evidence="15">The sequence shown here is derived from an EMBL/GenBank/DDBJ whole genome shotgun (WGS) entry which is preliminary data.</text>
</comment>
<dbReference type="AlphaFoldDB" id="W4Q2X8"/>
<keyword evidence="9" id="KW-0902">Two-component regulatory system</keyword>
<proteinExistence type="predicted"/>
<dbReference type="CDD" id="cd00130">
    <property type="entry name" value="PAS"/>
    <property type="match status" value="1"/>
</dbReference>
<dbReference type="InterPro" id="IPR003594">
    <property type="entry name" value="HATPase_dom"/>
</dbReference>
<evidence type="ECO:0000256" key="11">
    <source>
        <dbReference type="SAM" id="Phobius"/>
    </source>
</evidence>
<dbReference type="Proteomes" id="UP000018890">
    <property type="component" value="Unassembled WGS sequence"/>
</dbReference>
<feature type="transmembrane region" description="Helical" evidence="11">
    <location>
        <begin position="142"/>
        <end position="163"/>
    </location>
</feature>
<dbReference type="InterPro" id="IPR036890">
    <property type="entry name" value="HATPase_C_sf"/>
</dbReference>
<keyword evidence="6 15" id="KW-0418">Kinase</keyword>
<evidence type="ECO:0000256" key="9">
    <source>
        <dbReference type="ARBA" id="ARBA00023012"/>
    </source>
</evidence>
<keyword evidence="7" id="KW-0067">ATP-binding</keyword>
<feature type="transmembrane region" description="Helical" evidence="11">
    <location>
        <begin position="12"/>
        <end position="29"/>
    </location>
</feature>
<gene>
    <name evidence="15" type="ORF">JCM9140_2101</name>
</gene>
<dbReference type="PANTHER" id="PTHR43065:SF34">
    <property type="entry name" value="SPORULATION KINASE A"/>
    <property type="match status" value="1"/>
</dbReference>
<feature type="domain" description="PAS" evidence="13">
    <location>
        <begin position="278"/>
        <end position="322"/>
    </location>
</feature>
<keyword evidence="11" id="KW-0472">Membrane</keyword>
<keyword evidence="8" id="KW-0749">Sporulation</keyword>
<accession>W4Q2X8</accession>
<feature type="domain" description="Histidine kinase" evidence="12">
    <location>
        <begin position="541"/>
        <end position="746"/>
    </location>
</feature>
<feature type="transmembrane region" description="Helical" evidence="11">
    <location>
        <begin position="109"/>
        <end position="130"/>
    </location>
</feature>
<dbReference type="PROSITE" id="PS50113">
    <property type="entry name" value="PAC"/>
    <property type="match status" value="2"/>
</dbReference>
<dbReference type="Pfam" id="PF02518">
    <property type="entry name" value="HATPase_c"/>
    <property type="match status" value="1"/>
</dbReference>
<dbReference type="FunFam" id="1.10.287.130:FF:000040">
    <property type="entry name" value="PAS domain-containing sensor histidine kinase"/>
    <property type="match status" value="1"/>
</dbReference>
<keyword evidence="16" id="KW-1185">Reference proteome</keyword>
<dbReference type="InterPro" id="IPR004358">
    <property type="entry name" value="Sig_transdc_His_kin-like_C"/>
</dbReference>
<dbReference type="NCBIfam" id="TIGR00229">
    <property type="entry name" value="sensory_box"/>
    <property type="match status" value="2"/>
</dbReference>
<dbReference type="SMART" id="SM00388">
    <property type="entry name" value="HisKA"/>
    <property type="match status" value="1"/>
</dbReference>
<protein>
    <recommendedName>
        <fullName evidence="2">histidine kinase</fullName>
        <ecNumber evidence="2">2.7.13.3</ecNumber>
    </recommendedName>
</protein>
<evidence type="ECO:0000256" key="8">
    <source>
        <dbReference type="ARBA" id="ARBA00022969"/>
    </source>
</evidence>
<dbReference type="GO" id="GO:0005524">
    <property type="term" value="F:ATP binding"/>
    <property type="evidence" value="ECO:0007669"/>
    <property type="project" value="UniProtKB-KW"/>
</dbReference>
<keyword evidence="5" id="KW-0547">Nucleotide-binding</keyword>
<dbReference type="InterPro" id="IPR035965">
    <property type="entry name" value="PAS-like_dom_sf"/>
</dbReference>
<dbReference type="Pfam" id="PF00512">
    <property type="entry name" value="HisKA"/>
    <property type="match status" value="1"/>
</dbReference>
<evidence type="ECO:0000256" key="10">
    <source>
        <dbReference type="SAM" id="Coils"/>
    </source>
</evidence>
<feature type="transmembrane region" description="Helical" evidence="11">
    <location>
        <begin position="211"/>
        <end position="230"/>
    </location>
</feature>
<evidence type="ECO:0000256" key="3">
    <source>
        <dbReference type="ARBA" id="ARBA00022553"/>
    </source>
</evidence>
<dbReference type="SUPFAM" id="SSF55785">
    <property type="entry name" value="PYP-like sensor domain (PAS domain)"/>
    <property type="match status" value="2"/>
</dbReference>
<evidence type="ECO:0000256" key="4">
    <source>
        <dbReference type="ARBA" id="ARBA00022679"/>
    </source>
</evidence>
<evidence type="ECO:0000256" key="6">
    <source>
        <dbReference type="ARBA" id="ARBA00022777"/>
    </source>
</evidence>
<dbReference type="EC" id="2.7.13.3" evidence="2"/>
<comment type="catalytic activity">
    <reaction evidence="1">
        <text>ATP + protein L-histidine = ADP + protein N-phospho-L-histidine.</text>
        <dbReference type="EC" id="2.7.13.3"/>
    </reaction>
</comment>
<keyword evidence="11" id="KW-1133">Transmembrane helix</keyword>
<name>W4Q2X8_9BACI</name>
<evidence type="ECO:0000256" key="2">
    <source>
        <dbReference type="ARBA" id="ARBA00012438"/>
    </source>
</evidence>